<name>A0AA36BPL2_OCTVU</name>
<reference evidence="2" key="1">
    <citation type="submission" date="2023-08" db="EMBL/GenBank/DDBJ databases">
        <authorList>
            <person name="Alioto T."/>
            <person name="Alioto T."/>
            <person name="Gomez Garrido J."/>
        </authorList>
    </citation>
    <scope>NUCLEOTIDE SEQUENCE</scope>
</reference>
<dbReference type="EMBL" id="OX597834">
    <property type="protein sequence ID" value="CAI9738256.1"/>
    <property type="molecule type" value="Genomic_DNA"/>
</dbReference>
<keyword evidence="3" id="KW-1185">Reference proteome</keyword>
<organism evidence="2 3">
    <name type="scientific">Octopus vulgaris</name>
    <name type="common">Common octopus</name>
    <dbReference type="NCBI Taxonomy" id="6645"/>
    <lineage>
        <taxon>Eukaryota</taxon>
        <taxon>Metazoa</taxon>
        <taxon>Spiralia</taxon>
        <taxon>Lophotrochozoa</taxon>
        <taxon>Mollusca</taxon>
        <taxon>Cephalopoda</taxon>
        <taxon>Coleoidea</taxon>
        <taxon>Octopodiformes</taxon>
        <taxon>Octopoda</taxon>
        <taxon>Incirrata</taxon>
        <taxon>Octopodidae</taxon>
        <taxon>Octopus</taxon>
    </lineage>
</organism>
<sequence>MEDKVEEAMLQQFEEVRRNSGGSNNEEEDDFFSGVTQQKESGSHRSLKDKVQNLAEATVHLEHLFSVHIHVLLHLIDLYNVCEYHFNQGCDTTPRLDHNYDMA</sequence>
<gene>
    <name evidence="2" type="ORF">OCTVUL_1B022864</name>
</gene>
<feature type="region of interest" description="Disordered" evidence="1">
    <location>
        <begin position="15"/>
        <end position="46"/>
    </location>
</feature>
<protein>
    <submittedName>
        <fullName evidence="2">Uncharacterized protein</fullName>
    </submittedName>
</protein>
<evidence type="ECO:0000313" key="3">
    <source>
        <dbReference type="Proteomes" id="UP001162480"/>
    </source>
</evidence>
<proteinExistence type="predicted"/>
<accession>A0AA36BPL2</accession>
<dbReference type="Proteomes" id="UP001162480">
    <property type="component" value="Chromosome 21"/>
</dbReference>
<dbReference type="AlphaFoldDB" id="A0AA36BPL2"/>
<evidence type="ECO:0000313" key="2">
    <source>
        <dbReference type="EMBL" id="CAI9738256.1"/>
    </source>
</evidence>
<evidence type="ECO:0000256" key="1">
    <source>
        <dbReference type="SAM" id="MobiDB-lite"/>
    </source>
</evidence>